<comment type="similarity">
    <text evidence="1">Belongs to the SIN1 family.</text>
</comment>
<feature type="compositionally biased region" description="Gly residues" evidence="2">
    <location>
        <begin position="437"/>
        <end position="450"/>
    </location>
</feature>
<gene>
    <name evidence="5" type="ORF">CXG81DRAFT_26245</name>
</gene>
<dbReference type="Pfam" id="PF16978">
    <property type="entry name" value="CRIM"/>
    <property type="match status" value="1"/>
</dbReference>
<dbReference type="InterPro" id="IPR031313">
    <property type="entry name" value="Sin1_PH_dom"/>
</dbReference>
<organism evidence="5 6">
    <name type="scientific">Caulochytrium protostelioides</name>
    <dbReference type="NCBI Taxonomy" id="1555241"/>
    <lineage>
        <taxon>Eukaryota</taxon>
        <taxon>Fungi</taxon>
        <taxon>Fungi incertae sedis</taxon>
        <taxon>Chytridiomycota</taxon>
        <taxon>Chytridiomycota incertae sedis</taxon>
        <taxon>Chytridiomycetes</taxon>
        <taxon>Caulochytriales</taxon>
        <taxon>Caulochytriaceae</taxon>
        <taxon>Caulochytrium</taxon>
    </lineage>
</organism>
<evidence type="ECO:0000259" key="4">
    <source>
        <dbReference type="Pfam" id="PF16979"/>
    </source>
</evidence>
<evidence type="ECO:0008006" key="7">
    <source>
        <dbReference type="Google" id="ProtNLM"/>
    </source>
</evidence>
<feature type="compositionally biased region" description="Low complexity" evidence="2">
    <location>
        <begin position="533"/>
        <end position="544"/>
    </location>
</feature>
<dbReference type="Gene3D" id="2.30.29.30">
    <property type="entry name" value="Pleckstrin-homology domain (PH domain)/Phosphotyrosine-binding domain (PTB)"/>
    <property type="match status" value="1"/>
</dbReference>
<feature type="region of interest" description="Disordered" evidence="2">
    <location>
        <begin position="257"/>
        <end position="398"/>
    </location>
</feature>
<reference evidence="6" key="1">
    <citation type="journal article" date="2018" name="Nat. Microbiol.">
        <title>Leveraging single-cell genomics to expand the fungal tree of life.</title>
        <authorList>
            <person name="Ahrendt S.R."/>
            <person name="Quandt C.A."/>
            <person name="Ciobanu D."/>
            <person name="Clum A."/>
            <person name="Salamov A."/>
            <person name="Andreopoulos B."/>
            <person name="Cheng J.F."/>
            <person name="Woyke T."/>
            <person name="Pelin A."/>
            <person name="Henrissat B."/>
            <person name="Reynolds N.K."/>
            <person name="Benny G.L."/>
            <person name="Smith M.E."/>
            <person name="James T.Y."/>
            <person name="Grigoriev I.V."/>
        </authorList>
    </citation>
    <scope>NUCLEOTIDE SEQUENCE [LARGE SCALE GENOMIC DNA]</scope>
    <source>
        <strain evidence="6">ATCC 52028</strain>
    </source>
</reference>
<evidence type="ECO:0000256" key="1">
    <source>
        <dbReference type="ARBA" id="ARBA00009407"/>
    </source>
</evidence>
<feature type="compositionally biased region" description="Polar residues" evidence="2">
    <location>
        <begin position="599"/>
        <end position="620"/>
    </location>
</feature>
<dbReference type="EMBL" id="ML014187">
    <property type="protein sequence ID" value="RKP01047.1"/>
    <property type="molecule type" value="Genomic_DNA"/>
</dbReference>
<accession>A0A4P9X742</accession>
<dbReference type="GO" id="GO:0031932">
    <property type="term" value="C:TORC2 complex"/>
    <property type="evidence" value="ECO:0007669"/>
    <property type="project" value="InterPro"/>
</dbReference>
<dbReference type="InterPro" id="IPR008828">
    <property type="entry name" value="Sin1/Avo1"/>
</dbReference>
<dbReference type="STRING" id="1555241.A0A4P9X742"/>
<proteinExistence type="inferred from homology"/>
<dbReference type="GO" id="GO:0038203">
    <property type="term" value="P:TORC2 signaling"/>
    <property type="evidence" value="ECO:0007669"/>
    <property type="project" value="TreeGrafter"/>
</dbReference>
<feature type="compositionally biased region" description="Low complexity" evidence="2">
    <location>
        <begin position="508"/>
        <end position="526"/>
    </location>
</feature>
<sequence>MALLCDADYLIYQMRSALLKTEDPVVERIVTLPAWDPAADYLPGPDHADAILPYEVQLQQIQQQIQQHLHASGGGSSSSDAHGSSGRLTGSFSNLGPTRPMPRAYIVGNQPLTALGLPTRQRISFSQYNHQDLTGHSTGASQSHDLAAAAAATAPTTGAVGTASPVSQLHPGTERAAAASPSHPASAAVSELALHRGVSDPKAASETPTTPSAAAAPNSDTGAPSPPTAGTATGASVRGGADHTDHDRRLRQIDQLKSQLAQAQARLEHASTGHSAAPRDGGDVLSESASDGGTPSRRSHVGTIGGGADSGAADGPLAYDADELPRGRDVRRSSFGGDTASLRARHTSAAADEHDDESDLERSAGRLPNQPPHHRRSYSSRNDSSFVDDGSFSKTDATYDDGKTRLIRRRAETADIEQTEPMLATGTTTPTSRSVRRGGGAAGATGSGGGGEDDDDADDDEAASFVMRSEDQGGDDEFDDVDEYDPLDDDDPMYRRSTASLSEALVDQQQEQLEQQRVTASQADLAAGGGDGLPSAAGEAAAAAAVNATAADVAGAAGAAAYRATNGRSVRPGPSKLSYVQNMIEPTADPQGPVVHASVRQSSRLQASNDHPALSSQTSLGAHGFPLPETTERPAGELGSGETLLSVPQALIPPSTTTSAAAAAAAAAAAVAAAAAAASASVAASTTTTTAVAPTAVTAGAAAPGAAGAQLAPPAAMVPLAVPAPAAAAAPGVSPAGGLAPPASAYGIGPATAVAPASPRSGVPPPAAATGGAGAHANAYDALRATTVAAAAAAVTAATMAANAAGPVAAVAPPVNPPAAAARLSHHEITMTGHPVSSDYFSKRPVAPTHAAPRGSGLAGGVGAAGAHAPSSILSSMLHSMRNDTNPFSGQYAFFSGKGDPDAIRLKIHLPFATDHDEEPMTIFVKREATVAEVIGYTLYEYLRAGRSPTIPKSLCDIKAWNMRIVEDDGTIDDDFPALDRGRKIAKFSFDQFALCEATPNQIKRSEQAPSLVDVAGPTTAGAAGGTAAGGVVGRAPPSAATAAATTAVPLSGPVPVSRGGIAVGGGGDHHLTARHGSASLAPRDGDLNTSTSGVAGIDRSVTSSTAGAGGAGSATTPAGPPASTWFLKVHLYSTLEVKQTTTVGVPANMLLRDVFAEICKKRKYDMKDYVLKMQDTRTDVPLDRTLEQLKVTEFCVLKKDRGGAGDIFLRPPDEDRNAVSPLQAEQLLAPMTMMMGGPDELSNIYKQYMVLHKELMGRHERILTFDGDYLHLMAGAESKRFLDLTRTNKSFPIATIQACRHKKGTTLFKIFVQKHKEERVKAIDLEAKSIQEATEISTKLNMMIKINEKQSDPAPAAAARVRPQ</sequence>
<dbReference type="PANTHER" id="PTHR13335">
    <property type="entry name" value="TARGET OF RAPAMYCIN COMPLEX 2 SUBUNIT MAPKAP1"/>
    <property type="match status" value="1"/>
</dbReference>
<feature type="compositionally biased region" description="Low complexity" evidence="2">
    <location>
        <begin position="176"/>
        <end position="188"/>
    </location>
</feature>
<dbReference type="Pfam" id="PF16979">
    <property type="entry name" value="SIN1_PH"/>
    <property type="match status" value="1"/>
</dbReference>
<feature type="compositionally biased region" description="Acidic residues" evidence="2">
    <location>
        <begin position="451"/>
        <end position="462"/>
    </location>
</feature>
<feature type="compositionally biased region" description="Low complexity" evidence="2">
    <location>
        <begin position="63"/>
        <end position="86"/>
    </location>
</feature>
<name>A0A4P9X742_9FUNG</name>
<dbReference type="GO" id="GO:0005546">
    <property type="term" value="F:phosphatidylinositol-4,5-bisphosphate binding"/>
    <property type="evidence" value="ECO:0007669"/>
    <property type="project" value="TreeGrafter"/>
</dbReference>
<feature type="compositionally biased region" description="Low complexity" evidence="2">
    <location>
        <begin position="204"/>
        <end position="219"/>
    </location>
</feature>
<dbReference type="InterPro" id="IPR011993">
    <property type="entry name" value="PH-like_dom_sf"/>
</dbReference>
<feature type="region of interest" description="Disordered" evidence="2">
    <location>
        <begin position="586"/>
        <end position="640"/>
    </location>
</feature>
<feature type="domain" description="CRIM" evidence="3">
    <location>
        <begin position="872"/>
        <end position="1006"/>
    </location>
</feature>
<feature type="compositionally biased region" description="Acidic residues" evidence="2">
    <location>
        <begin position="472"/>
        <end position="491"/>
    </location>
</feature>
<dbReference type="GO" id="GO:0005886">
    <property type="term" value="C:plasma membrane"/>
    <property type="evidence" value="ECO:0007669"/>
    <property type="project" value="TreeGrafter"/>
</dbReference>
<feature type="compositionally biased region" description="Basic and acidic residues" evidence="2">
    <location>
        <begin position="323"/>
        <end position="332"/>
    </location>
</feature>
<protein>
    <recommendedName>
        <fullName evidence="7">Sin1 middle CRIM domain-containing protein</fullName>
    </recommendedName>
</protein>
<feature type="domain" description="SIN1-type PH" evidence="4">
    <location>
        <begin position="1245"/>
        <end position="1346"/>
    </location>
</feature>
<evidence type="ECO:0000313" key="6">
    <source>
        <dbReference type="Proteomes" id="UP000274922"/>
    </source>
</evidence>
<feature type="region of interest" description="Disordered" evidence="2">
    <location>
        <begin position="134"/>
        <end position="153"/>
    </location>
</feature>
<dbReference type="Proteomes" id="UP000274922">
    <property type="component" value="Unassembled WGS sequence"/>
</dbReference>
<feature type="compositionally biased region" description="Polar residues" evidence="2">
    <location>
        <begin position="134"/>
        <end position="144"/>
    </location>
</feature>
<dbReference type="OrthoDB" id="241990at2759"/>
<dbReference type="PANTHER" id="PTHR13335:SF1">
    <property type="entry name" value="TARGET OF RAPAMYCIN COMPLEX 2 SUBUNIT MAPKAP1"/>
    <property type="match status" value="1"/>
</dbReference>
<evidence type="ECO:0000259" key="3">
    <source>
        <dbReference type="Pfam" id="PF16978"/>
    </source>
</evidence>
<dbReference type="GO" id="GO:0005737">
    <property type="term" value="C:cytoplasm"/>
    <property type="evidence" value="ECO:0007669"/>
    <property type="project" value="TreeGrafter"/>
</dbReference>
<feature type="region of interest" description="Disordered" evidence="2">
    <location>
        <begin position="411"/>
        <end position="544"/>
    </location>
</feature>
<feature type="region of interest" description="Disordered" evidence="2">
    <location>
        <begin position="63"/>
        <end position="96"/>
    </location>
</feature>
<evidence type="ECO:0000313" key="5">
    <source>
        <dbReference type="EMBL" id="RKP01047.1"/>
    </source>
</evidence>
<feature type="region of interest" description="Disordered" evidence="2">
    <location>
        <begin position="158"/>
        <end position="243"/>
    </location>
</feature>
<feature type="compositionally biased region" description="Polar residues" evidence="2">
    <location>
        <begin position="87"/>
        <end position="96"/>
    </location>
</feature>
<feature type="region of interest" description="Disordered" evidence="2">
    <location>
        <begin position="1060"/>
        <end position="1120"/>
    </location>
</feature>
<dbReference type="Gene3D" id="3.10.20.90">
    <property type="entry name" value="Phosphatidylinositol 3-kinase Catalytic Subunit, Chain A, domain 1"/>
    <property type="match status" value="1"/>
</dbReference>
<keyword evidence="6" id="KW-1185">Reference proteome</keyword>
<dbReference type="InterPro" id="IPR031567">
    <property type="entry name" value="CRIM_dom"/>
</dbReference>
<evidence type="ECO:0000256" key="2">
    <source>
        <dbReference type="SAM" id="MobiDB-lite"/>
    </source>
</evidence>